<dbReference type="Proteomes" id="UP000193317">
    <property type="component" value="Unassembled WGS sequence"/>
</dbReference>
<reference evidence="1 2" key="1">
    <citation type="submission" date="2016-01" db="EMBL/GenBank/DDBJ databases">
        <title>The new phylogeny of the genus Mycobacterium.</title>
        <authorList>
            <person name="Tarcisio F."/>
            <person name="Conor M."/>
            <person name="Antonella G."/>
            <person name="Elisabetta G."/>
            <person name="Giulia F.S."/>
            <person name="Sara T."/>
            <person name="Anna F."/>
            <person name="Clotilde B."/>
            <person name="Roberto B."/>
            <person name="Veronica D.S."/>
            <person name="Fabio R."/>
            <person name="Monica P."/>
            <person name="Olivier J."/>
            <person name="Enrico T."/>
            <person name="Nicola S."/>
        </authorList>
    </citation>
    <scope>NUCLEOTIDE SEQUENCE [LARGE SCALE GENOMIC DNA]</scope>
    <source>
        <strain evidence="1 2">DSM 44166</strain>
    </source>
</reference>
<evidence type="ECO:0000313" key="1">
    <source>
        <dbReference type="EMBL" id="ORX02683.1"/>
    </source>
</evidence>
<gene>
    <name evidence="1" type="ORF">AWC27_28390</name>
</gene>
<protein>
    <submittedName>
        <fullName evidence="1">Uncharacterized protein</fullName>
    </submittedName>
</protein>
<comment type="caution">
    <text evidence="1">The sequence shown here is derived from an EMBL/GenBank/DDBJ whole genome shotgun (WGS) entry which is preliminary data.</text>
</comment>
<organism evidence="1 2">
    <name type="scientific">Mycobacterium szulgai</name>
    <dbReference type="NCBI Taxonomy" id="1787"/>
    <lineage>
        <taxon>Bacteria</taxon>
        <taxon>Bacillati</taxon>
        <taxon>Actinomycetota</taxon>
        <taxon>Actinomycetes</taxon>
        <taxon>Mycobacteriales</taxon>
        <taxon>Mycobacteriaceae</taxon>
        <taxon>Mycobacterium</taxon>
    </lineage>
</organism>
<accession>A0A1X2EHV3</accession>
<evidence type="ECO:0000313" key="2">
    <source>
        <dbReference type="Proteomes" id="UP000193317"/>
    </source>
</evidence>
<sequence>MLPEEIVKYRLLPFIIAVGLALAGCASSGGSSANQPRVWGAFMERGLNNVPMKPGLNVRVFNDFTLDDQQYVKYDKNTGYFTLEPGTYRIDGWSLTTFGWKLTPEQRAAEYSAPGYAFLWNIEKNDMEMLASLQDPMDSQPSIINGVLKVTKKTQYYFGHQNGENVNGISLQLYDPNVRKPDGTTSTNHAFAQLVIERL</sequence>
<dbReference type="AlphaFoldDB" id="A0A1X2EHV3"/>
<name>A0A1X2EHV3_MYCSZ</name>
<keyword evidence="2" id="KW-1185">Reference proteome</keyword>
<dbReference type="EMBL" id="LQPW01000086">
    <property type="protein sequence ID" value="ORX02683.1"/>
    <property type="molecule type" value="Genomic_DNA"/>
</dbReference>
<dbReference type="OrthoDB" id="4716252at2"/>
<proteinExistence type="predicted"/>